<dbReference type="EMBL" id="QVEV01000007">
    <property type="protein sequence ID" value="RGC16737.1"/>
    <property type="molecule type" value="Genomic_DNA"/>
</dbReference>
<keyword evidence="1 5" id="KW-0413">Isomerase</keyword>
<dbReference type="NCBIfam" id="NF009689">
    <property type="entry name" value="PRK13210.1"/>
    <property type="match status" value="1"/>
</dbReference>
<dbReference type="InterPro" id="IPR036237">
    <property type="entry name" value="Xyl_isomerase-like_sf"/>
</dbReference>
<proteinExistence type="predicted"/>
<dbReference type="GO" id="GO:0019852">
    <property type="term" value="P:L-ascorbic acid metabolic process"/>
    <property type="evidence" value="ECO:0007669"/>
    <property type="project" value="TreeGrafter"/>
</dbReference>
<reference evidence="4" key="2">
    <citation type="journal article" date="2022" name="Clin. Infect. Dis.">
        <title>Association between Clostridium innocuum and antibiotic-associated diarrhea in adults and children: A cross-sectional study and comparative genomics analysis.</title>
        <authorList>
            <person name="Cherny K.E."/>
            <person name="Muscat E.B."/>
            <person name="Balaji A."/>
            <person name="Mukherjee J."/>
            <person name="Ozer E.A."/>
            <person name="Angarone M.P."/>
            <person name="Hauser A.R."/>
            <person name="Sichel J.S."/>
            <person name="Amponsah E."/>
            <person name="Kociolek L.K."/>
        </authorList>
    </citation>
    <scope>NUCLEOTIDE SEQUENCE</scope>
    <source>
        <strain evidence="4">NU1-AC-029v</strain>
    </source>
</reference>
<gene>
    <name evidence="5" type="ORF">DXA38_06780</name>
    <name evidence="4" type="ORF">MKC95_12675</name>
</gene>
<dbReference type="PANTHER" id="PTHR43489">
    <property type="entry name" value="ISOMERASE"/>
    <property type="match status" value="1"/>
</dbReference>
<dbReference type="PANTHER" id="PTHR43489:SF1">
    <property type="entry name" value="L-RIBULOSE-5-PHOSPHATE 3-EPIMERASE SGBU-RELATED"/>
    <property type="match status" value="1"/>
</dbReference>
<evidence type="ECO:0000313" key="5">
    <source>
        <dbReference type="EMBL" id="RGC16737.1"/>
    </source>
</evidence>
<protein>
    <recommendedName>
        <fullName evidence="2">L-ribulose-5-phosphate 3-epimerase</fullName>
    </recommendedName>
</protein>
<organism evidence="5 6">
    <name type="scientific">Clostridium innocuum</name>
    <dbReference type="NCBI Taxonomy" id="1522"/>
    <lineage>
        <taxon>Bacteria</taxon>
        <taxon>Bacillati</taxon>
        <taxon>Bacillota</taxon>
        <taxon>Clostridia</taxon>
        <taxon>Eubacteriales</taxon>
        <taxon>Clostridiaceae</taxon>
        <taxon>Clostridium</taxon>
    </lineage>
</organism>
<reference evidence="5 6" key="1">
    <citation type="submission" date="2018-08" db="EMBL/GenBank/DDBJ databases">
        <title>A genome reference for cultivated species of the human gut microbiota.</title>
        <authorList>
            <person name="Zou Y."/>
            <person name="Xue W."/>
            <person name="Luo G."/>
        </authorList>
    </citation>
    <scope>NUCLEOTIDE SEQUENCE [LARGE SCALE GENOMIC DNA]</scope>
    <source>
        <strain evidence="5 6">OF01-2LB</strain>
    </source>
</reference>
<evidence type="ECO:0000259" key="3">
    <source>
        <dbReference type="Pfam" id="PF01261"/>
    </source>
</evidence>
<accession>A0A3E2VYX3</accession>
<dbReference type="Proteomes" id="UP001203972">
    <property type="component" value="Unassembled WGS sequence"/>
</dbReference>
<name>A0A3E2VYX3_CLOIN</name>
<sequence length="286" mass="32769">MRAYELGQYEKSMPNTLTWREKLQLCREFGFDYLEMSVDESDEKLARLQYTREERGAIVRAMEATGVRIHSMCLSGHRKYPLGHPDEHIQKKALEIMEAAIQLADDLGIRIIQLAGYDVYYEAGSEQTRKNFIQNLSRCVELAAKKGILLGFETMETPFMDTVEKSMAYVQQVHSPYLGVYPDMGNLKNASLLYGKNVNEDIQTGKGHIVAAHLKETIPGHYREIPFGSGHTEFVENIRELKQQGVRMFVGEFWYTGNSDWRKDCADAVVFLRSKLDAVFQEEAHV</sequence>
<dbReference type="NCBIfam" id="NF009688">
    <property type="entry name" value="PRK13209.1"/>
    <property type="match status" value="1"/>
</dbReference>
<dbReference type="Pfam" id="PF01261">
    <property type="entry name" value="AP_endonuc_2"/>
    <property type="match status" value="1"/>
</dbReference>
<dbReference type="Proteomes" id="UP000260025">
    <property type="component" value="Unassembled WGS sequence"/>
</dbReference>
<dbReference type="AlphaFoldDB" id="A0A3E2VYX3"/>
<evidence type="ECO:0000313" key="6">
    <source>
        <dbReference type="Proteomes" id="UP000260025"/>
    </source>
</evidence>
<feature type="domain" description="Xylose isomerase-like TIM barrel" evidence="3">
    <location>
        <begin position="23"/>
        <end position="267"/>
    </location>
</feature>
<evidence type="ECO:0000313" key="4">
    <source>
        <dbReference type="EMBL" id="MCR0233624.1"/>
    </source>
</evidence>
<dbReference type="InterPro" id="IPR013022">
    <property type="entry name" value="Xyl_isomerase-like_TIM-brl"/>
</dbReference>
<dbReference type="RefSeq" id="WP_117442513.1">
    <property type="nucleotide sequence ID" value="NZ_BAABYY010000002.1"/>
</dbReference>
<dbReference type="NCBIfam" id="TIGR00542">
    <property type="entry name" value="hxl6Piso_put"/>
    <property type="match status" value="1"/>
</dbReference>
<dbReference type="GO" id="GO:0016861">
    <property type="term" value="F:intramolecular oxidoreductase activity, interconverting aldoses and ketoses"/>
    <property type="evidence" value="ECO:0007669"/>
    <property type="project" value="InterPro"/>
</dbReference>
<dbReference type="InterPro" id="IPR004560">
    <property type="entry name" value="L-Ru-5P_3-Epase"/>
</dbReference>
<evidence type="ECO:0000256" key="1">
    <source>
        <dbReference type="ARBA" id="ARBA00023235"/>
    </source>
</evidence>
<dbReference type="EMBL" id="JAKTMA010000021">
    <property type="protein sequence ID" value="MCR0233624.1"/>
    <property type="molecule type" value="Genomic_DNA"/>
</dbReference>
<dbReference type="SUPFAM" id="SSF51658">
    <property type="entry name" value="Xylose isomerase-like"/>
    <property type="match status" value="1"/>
</dbReference>
<comment type="caution">
    <text evidence="5">The sequence shown here is derived from an EMBL/GenBank/DDBJ whole genome shotgun (WGS) entry which is preliminary data.</text>
</comment>
<dbReference type="GO" id="GO:0034015">
    <property type="term" value="F:L-ribulose-5-phosphate 3-epimerase activity"/>
    <property type="evidence" value="ECO:0007669"/>
    <property type="project" value="TreeGrafter"/>
</dbReference>
<dbReference type="Gene3D" id="3.20.20.150">
    <property type="entry name" value="Divalent-metal-dependent TIM barrel enzymes"/>
    <property type="match status" value="1"/>
</dbReference>
<dbReference type="OrthoDB" id="3185623at2"/>
<dbReference type="InterPro" id="IPR050417">
    <property type="entry name" value="Sugar_Epim/Isomerase"/>
</dbReference>
<evidence type="ECO:0000256" key="2">
    <source>
        <dbReference type="NCBIfam" id="TIGR00542"/>
    </source>
</evidence>